<feature type="transmembrane region" description="Helical" evidence="2">
    <location>
        <begin position="153"/>
        <end position="172"/>
    </location>
</feature>
<comment type="caution">
    <text evidence="3">The sequence shown here is derived from an EMBL/GenBank/DDBJ whole genome shotgun (WGS) entry which is preliminary data.</text>
</comment>
<dbReference type="EMBL" id="BAAAYR010000002">
    <property type="protein sequence ID" value="GAA3566014.1"/>
    <property type="molecule type" value="Genomic_DNA"/>
</dbReference>
<organism evidence="3 4">
    <name type="scientific">Microlunatus spumicola</name>
    <dbReference type="NCBI Taxonomy" id="81499"/>
    <lineage>
        <taxon>Bacteria</taxon>
        <taxon>Bacillati</taxon>
        <taxon>Actinomycetota</taxon>
        <taxon>Actinomycetes</taxon>
        <taxon>Propionibacteriales</taxon>
        <taxon>Propionibacteriaceae</taxon>
        <taxon>Microlunatus</taxon>
    </lineage>
</organism>
<dbReference type="Pfam" id="PF19650">
    <property type="entry name" value="DUF6153"/>
    <property type="match status" value="1"/>
</dbReference>
<evidence type="ECO:0000256" key="1">
    <source>
        <dbReference type="SAM" id="MobiDB-lite"/>
    </source>
</evidence>
<keyword evidence="2" id="KW-0812">Transmembrane</keyword>
<protein>
    <recommendedName>
        <fullName evidence="5">DUF2946 domain-containing protein</fullName>
    </recommendedName>
</protein>
<reference evidence="4" key="1">
    <citation type="journal article" date="2019" name="Int. J. Syst. Evol. Microbiol.">
        <title>The Global Catalogue of Microorganisms (GCM) 10K type strain sequencing project: providing services to taxonomists for standard genome sequencing and annotation.</title>
        <authorList>
            <consortium name="The Broad Institute Genomics Platform"/>
            <consortium name="The Broad Institute Genome Sequencing Center for Infectious Disease"/>
            <person name="Wu L."/>
            <person name="Ma J."/>
        </authorList>
    </citation>
    <scope>NUCLEOTIDE SEQUENCE [LARGE SCALE GENOMIC DNA]</scope>
    <source>
        <strain evidence="4">JCM 16540</strain>
    </source>
</reference>
<keyword evidence="4" id="KW-1185">Reference proteome</keyword>
<dbReference type="InterPro" id="IPR046151">
    <property type="entry name" value="DUF6153"/>
</dbReference>
<accession>A0ABP6XEJ7</accession>
<keyword evidence="2" id="KW-0472">Membrane</keyword>
<evidence type="ECO:0000313" key="3">
    <source>
        <dbReference type="EMBL" id="GAA3566014.1"/>
    </source>
</evidence>
<keyword evidence="2" id="KW-1133">Transmembrane helix</keyword>
<evidence type="ECO:0008006" key="5">
    <source>
        <dbReference type="Google" id="ProtNLM"/>
    </source>
</evidence>
<feature type="region of interest" description="Disordered" evidence="1">
    <location>
        <begin position="1"/>
        <end position="30"/>
    </location>
</feature>
<feature type="transmembrane region" description="Helical" evidence="2">
    <location>
        <begin position="73"/>
        <end position="93"/>
    </location>
</feature>
<evidence type="ECO:0000313" key="4">
    <source>
        <dbReference type="Proteomes" id="UP001500767"/>
    </source>
</evidence>
<sequence>MDQGRRRGYQLIGGPRTGGSRKPPVRRSDTPLGFGASLAWPIKTEWRCDVRPDLQVVAGDRRPRTHRRWVRRLLLAATLVVVVLGIVGMHQMAFGHDMALSPATSSAQGDHAGHSGTGEMLPMAAAHAGAHADAGRSGTGTGGGCPDCADHQMALGSCLLALTLLVLRWLLAPPRPARVLPFLLPRLTRLSRLVTLFVAGRLIPPLSLAELSVLRT</sequence>
<proteinExistence type="predicted"/>
<dbReference type="Proteomes" id="UP001500767">
    <property type="component" value="Unassembled WGS sequence"/>
</dbReference>
<name>A0ABP6XEJ7_9ACTN</name>
<evidence type="ECO:0000256" key="2">
    <source>
        <dbReference type="SAM" id="Phobius"/>
    </source>
</evidence>
<gene>
    <name evidence="3" type="ORF">GCM10022197_22360</name>
</gene>